<protein>
    <submittedName>
        <fullName evidence="3">DUF4157 domain-containing protein</fullName>
    </submittedName>
</protein>
<proteinExistence type="predicted"/>
<feature type="compositionally biased region" description="Polar residues" evidence="1">
    <location>
        <begin position="32"/>
        <end position="46"/>
    </location>
</feature>
<name>A0ABR6ZNE8_9BURK</name>
<gene>
    <name evidence="3" type="ORF">H8L32_05705</name>
</gene>
<reference evidence="3 4" key="1">
    <citation type="submission" date="2020-08" db="EMBL/GenBank/DDBJ databases">
        <title>Novel species isolated from subtropical streams in China.</title>
        <authorList>
            <person name="Lu H."/>
        </authorList>
    </citation>
    <scope>NUCLEOTIDE SEQUENCE [LARGE SCALE GENOMIC DNA]</scope>
    <source>
        <strain evidence="3 4">CY18W</strain>
    </source>
</reference>
<comment type="caution">
    <text evidence="3">The sequence shown here is derived from an EMBL/GenBank/DDBJ whole genome shotgun (WGS) entry which is preliminary data.</text>
</comment>
<dbReference type="Pfam" id="PF13699">
    <property type="entry name" value="eCIS_core"/>
    <property type="match status" value="1"/>
</dbReference>
<evidence type="ECO:0000259" key="2">
    <source>
        <dbReference type="Pfam" id="PF13699"/>
    </source>
</evidence>
<dbReference type="Proteomes" id="UP000650424">
    <property type="component" value="Unassembled WGS sequence"/>
</dbReference>
<dbReference type="InterPro" id="IPR025295">
    <property type="entry name" value="eCIS_core_dom"/>
</dbReference>
<feature type="compositionally biased region" description="Polar residues" evidence="1">
    <location>
        <begin position="53"/>
        <end position="65"/>
    </location>
</feature>
<accession>A0ABR6ZNE8</accession>
<organism evidence="3 4">
    <name type="scientific">Undibacterium hunanense</name>
    <dbReference type="NCBI Taxonomy" id="2762292"/>
    <lineage>
        <taxon>Bacteria</taxon>
        <taxon>Pseudomonadati</taxon>
        <taxon>Pseudomonadota</taxon>
        <taxon>Betaproteobacteria</taxon>
        <taxon>Burkholderiales</taxon>
        <taxon>Oxalobacteraceae</taxon>
        <taxon>Undibacterium</taxon>
    </lineage>
</organism>
<evidence type="ECO:0000256" key="1">
    <source>
        <dbReference type="SAM" id="MobiDB-lite"/>
    </source>
</evidence>
<evidence type="ECO:0000313" key="3">
    <source>
        <dbReference type="EMBL" id="MBC3916965.1"/>
    </source>
</evidence>
<feature type="region of interest" description="Disordered" evidence="1">
    <location>
        <begin position="28"/>
        <end position="65"/>
    </location>
</feature>
<dbReference type="EMBL" id="JACOGF010000002">
    <property type="protein sequence ID" value="MBC3916965.1"/>
    <property type="molecule type" value="Genomic_DNA"/>
</dbReference>
<sequence>MAAQMALKEAAAGSKQARQLKTMQAMLDASPQAKQLQGIKQLQAASTPDRGTGHTSPNRTGLPNQLKSGIESLSGMSMDHVKVHYNSAQPSQLHAHAYAQGSDIHIAPGQEQHLPHEAWHVVQQAQGRVRPTMQMKENLPLNDDPTLEQEADQMGQKALSTPESNVAGPALIPQAGNIQANMLQRKVGLELEFPIIADGQGILDEPKNQAMLKAPEDEDRAKLQAESVLDKDIKMVTGKGFVISPDHNSRVNPLVASTPAKGFANNILEYIFKPAVETEEEMFAVLDNIFAHVSDVRAATKGFTERALLGGNYYAGPINTKGVKPDEMDDKAYSMQVNIGVETQKIPDLLALYSQSSELVETEEDDGQNAARIHFKKCLIEAVRDAAFMEEAMREREGSDKEVPLLGLKGIFAVMALYLRVGSGGVPAGGTIKNFTPLLLKTPISDLVDKTLSDEEKIIYTRYRNKILAVALQRARGEDATTEDPLVDETDRSVKSGTKVADLNPTSFKAPFVVGGKSIGADSVGPVRAPETDSSVNKRDNRRKGGIFETRMSGGQFGLNEAKLKAKEMFTRVNTLHKVKDTQLPTYGGTASFKDGSAGKKVEKYQDYLVSEVEKARVELTSKEKPKKEEILVRDKKDEKQELVISSPSSKVVKEKPREHRIELKEEKRPVKVVAKITAQDTVTAIELLINDVKWDRQGEGFIGKKLPGGIGQLRSILKKTKISWEQMLTELAQSAQTSADAESKRRSEATGMLYFLVAKAEAITTAEKLQEEINIVRMYLDD</sequence>
<evidence type="ECO:0000313" key="4">
    <source>
        <dbReference type="Proteomes" id="UP000650424"/>
    </source>
</evidence>
<keyword evidence="4" id="KW-1185">Reference proteome</keyword>
<feature type="domain" description="eCIS core" evidence="2">
    <location>
        <begin position="62"/>
        <end position="127"/>
    </location>
</feature>